<dbReference type="Pfam" id="PF22799">
    <property type="entry name" value="PIR1-like_C"/>
    <property type="match status" value="1"/>
</dbReference>
<dbReference type="InterPro" id="IPR051153">
    <property type="entry name" value="Yeast_CWMannoprotein_PIR"/>
</dbReference>
<dbReference type="EMBL" id="CP058605">
    <property type="protein sequence ID" value="QLG71433.1"/>
    <property type="molecule type" value="Genomic_DNA"/>
</dbReference>
<name>A0A7H9AYZ9_ZYGMR</name>
<keyword evidence="12" id="KW-1185">Reference proteome</keyword>
<dbReference type="GeneID" id="59235094"/>
<feature type="compositionally biased region" description="Low complexity" evidence="8">
    <location>
        <begin position="121"/>
        <end position="133"/>
    </location>
</feature>
<dbReference type="GO" id="GO:0005199">
    <property type="term" value="F:structural constituent of cell wall"/>
    <property type="evidence" value="ECO:0007669"/>
    <property type="project" value="InterPro"/>
</dbReference>
<feature type="signal peptide" evidence="9">
    <location>
        <begin position="1"/>
        <end position="22"/>
    </location>
</feature>
<keyword evidence="3" id="KW-0964">Secreted</keyword>
<evidence type="ECO:0000313" key="12">
    <source>
        <dbReference type="Proteomes" id="UP000509704"/>
    </source>
</evidence>
<evidence type="ECO:0000256" key="4">
    <source>
        <dbReference type="ARBA" id="ARBA00022685"/>
    </source>
</evidence>
<evidence type="ECO:0000256" key="1">
    <source>
        <dbReference type="ARBA" id="ARBA00004191"/>
    </source>
</evidence>
<reference evidence="11 12" key="1">
    <citation type="submission" date="2020-07" db="EMBL/GenBank/DDBJ databases">
        <title>The yeast mating-type switching endonuclease HO is a domesticated member of an unorthodox homing genetic element family.</title>
        <authorList>
            <person name="Coughlan A.Y."/>
            <person name="Lombardi L."/>
            <person name="Braun-Galleani S."/>
            <person name="Martos A.R."/>
            <person name="Galeote V."/>
            <person name="Bigey F."/>
            <person name="Dequin S."/>
            <person name="Byrne K.P."/>
            <person name="Wolfe K.H."/>
        </authorList>
    </citation>
    <scope>NUCLEOTIDE SEQUENCE [LARGE SCALE GENOMIC DNA]</scope>
    <source>
        <strain evidence="11 12">NRRL Y-6702</strain>
    </source>
</reference>
<protein>
    <recommendedName>
        <fullName evidence="10">Cell wall mannoprotein PIR1-like C-terminal domain-containing protein</fullName>
    </recommendedName>
</protein>
<dbReference type="AlphaFoldDB" id="A0A7H9AYZ9"/>
<organism evidence="11 12">
    <name type="scientific">Zygotorulaspora mrakii</name>
    <name type="common">Zygosaccharomyces mrakii</name>
    <dbReference type="NCBI Taxonomy" id="42260"/>
    <lineage>
        <taxon>Eukaryota</taxon>
        <taxon>Fungi</taxon>
        <taxon>Dikarya</taxon>
        <taxon>Ascomycota</taxon>
        <taxon>Saccharomycotina</taxon>
        <taxon>Saccharomycetes</taxon>
        <taxon>Saccharomycetales</taxon>
        <taxon>Saccharomycetaceae</taxon>
        <taxon>Zygotorulaspora</taxon>
    </lineage>
</organism>
<evidence type="ECO:0000256" key="6">
    <source>
        <dbReference type="ARBA" id="ARBA00022737"/>
    </source>
</evidence>
<evidence type="ECO:0000259" key="10">
    <source>
        <dbReference type="Pfam" id="PF22799"/>
    </source>
</evidence>
<evidence type="ECO:0000256" key="5">
    <source>
        <dbReference type="ARBA" id="ARBA00022729"/>
    </source>
</evidence>
<feature type="compositionally biased region" description="Polar residues" evidence="8">
    <location>
        <begin position="109"/>
        <end position="120"/>
    </location>
</feature>
<feature type="domain" description="Cell wall mannoprotein PIR1-like C-terminal" evidence="10">
    <location>
        <begin position="173"/>
        <end position="247"/>
    </location>
</feature>
<proteinExistence type="inferred from homology"/>
<evidence type="ECO:0000256" key="2">
    <source>
        <dbReference type="ARBA" id="ARBA00022512"/>
    </source>
</evidence>
<dbReference type="PROSITE" id="PS00929">
    <property type="entry name" value="PIR_REPEAT_1"/>
    <property type="match status" value="1"/>
</dbReference>
<feature type="region of interest" description="Disordered" evidence="8">
    <location>
        <begin position="72"/>
        <end position="146"/>
    </location>
</feature>
<accession>A0A7H9AYZ9</accession>
<dbReference type="GO" id="GO:0031505">
    <property type="term" value="P:fungal-type cell wall organization"/>
    <property type="evidence" value="ECO:0007669"/>
    <property type="project" value="UniProtKB-ARBA"/>
</dbReference>
<evidence type="ECO:0000256" key="7">
    <source>
        <dbReference type="ARBA" id="ARBA00038219"/>
    </source>
</evidence>
<dbReference type="Proteomes" id="UP000509704">
    <property type="component" value="Chromosome 2"/>
</dbReference>
<dbReference type="PROSITE" id="PS50256">
    <property type="entry name" value="PIR_REPEAT_2"/>
    <property type="match status" value="2"/>
</dbReference>
<feature type="compositionally biased region" description="Low complexity" evidence="8">
    <location>
        <begin position="73"/>
        <end position="108"/>
    </location>
</feature>
<feature type="chain" id="PRO_5028889370" description="Cell wall mannoprotein PIR1-like C-terminal domain-containing protein" evidence="9">
    <location>
        <begin position="23"/>
        <end position="257"/>
    </location>
</feature>
<gene>
    <name evidence="11" type="ORF">HG535_0B04750</name>
</gene>
<comment type="similarity">
    <text evidence="7">Belongs to the PIR protein family.</text>
</comment>
<sequence length="257" mass="26315">MQFKNITLLSVATLAATTSAEGYTPGSPWETLTPTATYSCGATGYSSSFGIAIQTIGSQKAKRDAVSQIGDGQVQATSTTASETAAPSSATPASETAAATETTQVATSGVSQISDGQLQHSTVSTAPTGSTTTLEPSSSKTTLSNSVCPTAPLSLDSSSCKNDGTLEISLKDGVLTDGRGRIGSIVSNRQFQFDGPPPQAGAIYAAGWSITPEGNLAIGENDVFYQCLSGNFYNLYDQSLGAQCSAIHLEVINLVDC</sequence>
<keyword evidence="6" id="KW-0677">Repeat</keyword>
<dbReference type="PANTHER" id="PTHR47254:SF1">
    <property type="entry name" value="CELL WALL MANNOPROTEIN CIS3-RELATED"/>
    <property type="match status" value="1"/>
</dbReference>
<dbReference type="KEGG" id="zmk:HG535_0B04750"/>
<dbReference type="InterPro" id="IPR054508">
    <property type="entry name" value="PIR1-like_C"/>
</dbReference>
<comment type="subcellular location">
    <subcellularLocation>
        <location evidence="1">Secreted</location>
        <location evidence="1">Cell wall</location>
    </subcellularLocation>
</comment>
<feature type="compositionally biased region" description="Polar residues" evidence="8">
    <location>
        <begin position="134"/>
        <end position="146"/>
    </location>
</feature>
<dbReference type="OrthoDB" id="5415592at2759"/>
<keyword evidence="2" id="KW-0134">Cell wall</keyword>
<evidence type="ECO:0000313" key="11">
    <source>
        <dbReference type="EMBL" id="QLG71433.1"/>
    </source>
</evidence>
<dbReference type="Pfam" id="PF00399">
    <property type="entry name" value="PIR"/>
    <property type="match status" value="1"/>
</dbReference>
<dbReference type="RefSeq" id="XP_037143161.1">
    <property type="nucleotide sequence ID" value="XM_037287266.1"/>
</dbReference>
<evidence type="ECO:0000256" key="3">
    <source>
        <dbReference type="ARBA" id="ARBA00022525"/>
    </source>
</evidence>
<dbReference type="InterPro" id="IPR000420">
    <property type="entry name" value="Yeast_PIR_rpt"/>
</dbReference>
<dbReference type="PANTHER" id="PTHR47254">
    <property type="entry name" value="CELL WALL MANNOPROTEIN CIS3-RELATED"/>
    <property type="match status" value="1"/>
</dbReference>
<keyword evidence="5 9" id="KW-0732">Signal</keyword>
<evidence type="ECO:0000256" key="9">
    <source>
        <dbReference type="SAM" id="SignalP"/>
    </source>
</evidence>
<dbReference type="GO" id="GO:0009277">
    <property type="term" value="C:fungal-type cell wall"/>
    <property type="evidence" value="ECO:0007669"/>
    <property type="project" value="TreeGrafter"/>
</dbReference>
<keyword evidence="4" id="KW-0165">Cleavage on pair of basic residues</keyword>
<evidence type="ECO:0000256" key="8">
    <source>
        <dbReference type="SAM" id="MobiDB-lite"/>
    </source>
</evidence>